<name>A0A0E0GB92_ORYNI</name>
<dbReference type="Gramene" id="ONIVA02G30650.1">
    <property type="protein sequence ID" value="ONIVA02G30650.1"/>
    <property type="gene ID" value="ONIVA02G30650"/>
</dbReference>
<organism evidence="1">
    <name type="scientific">Oryza nivara</name>
    <name type="common">Indian wild rice</name>
    <name type="synonym">Oryza sativa f. spontanea</name>
    <dbReference type="NCBI Taxonomy" id="4536"/>
    <lineage>
        <taxon>Eukaryota</taxon>
        <taxon>Viridiplantae</taxon>
        <taxon>Streptophyta</taxon>
        <taxon>Embryophyta</taxon>
        <taxon>Tracheophyta</taxon>
        <taxon>Spermatophyta</taxon>
        <taxon>Magnoliopsida</taxon>
        <taxon>Liliopsida</taxon>
        <taxon>Poales</taxon>
        <taxon>Poaceae</taxon>
        <taxon>BOP clade</taxon>
        <taxon>Oryzoideae</taxon>
        <taxon>Oryzeae</taxon>
        <taxon>Oryzinae</taxon>
        <taxon>Oryza</taxon>
    </lineage>
</organism>
<reference evidence="1" key="1">
    <citation type="submission" date="2015-04" db="UniProtKB">
        <authorList>
            <consortium name="EnsemblPlants"/>
        </authorList>
    </citation>
    <scope>IDENTIFICATION</scope>
    <source>
        <strain evidence="1">SL10</strain>
    </source>
</reference>
<accession>A0A0E0GB92</accession>
<proteinExistence type="predicted"/>
<protein>
    <submittedName>
        <fullName evidence="1">Uncharacterized protein</fullName>
    </submittedName>
</protein>
<evidence type="ECO:0000313" key="2">
    <source>
        <dbReference type="Proteomes" id="UP000006591"/>
    </source>
</evidence>
<keyword evidence="2" id="KW-1185">Reference proteome</keyword>
<dbReference type="OMA" id="HFYTLPL"/>
<dbReference type="EnsemblPlants" id="ONIVA02G30650.1">
    <property type="protein sequence ID" value="ONIVA02G30650.1"/>
    <property type="gene ID" value="ONIVA02G30650"/>
</dbReference>
<dbReference type="HOGENOM" id="CLU_201418_0_0_1"/>
<sequence>MASPLTTTQALALRCHDRIACREHLVASLKQCKQAQGEKVANEQQLAFDYPELHTTLHFYTLPLATVEVFLEQ</sequence>
<reference evidence="1" key="2">
    <citation type="submission" date="2018-04" db="EMBL/GenBank/DDBJ databases">
        <title>OnivRS2 (Oryza nivara Reference Sequence Version 2).</title>
        <authorList>
            <person name="Zhang J."/>
            <person name="Kudrna D."/>
            <person name="Lee S."/>
            <person name="Talag J."/>
            <person name="Rajasekar S."/>
            <person name="Welchert J."/>
            <person name="Hsing Y.-I."/>
            <person name="Wing R.A."/>
        </authorList>
    </citation>
    <scope>NUCLEOTIDE SEQUENCE [LARGE SCALE GENOMIC DNA]</scope>
    <source>
        <strain evidence="1">SL10</strain>
    </source>
</reference>
<evidence type="ECO:0000313" key="1">
    <source>
        <dbReference type="EnsemblPlants" id="ONIVA02G30650.1"/>
    </source>
</evidence>
<dbReference type="AlphaFoldDB" id="A0A0E0GB92"/>
<dbReference type="Proteomes" id="UP000006591">
    <property type="component" value="Chromosome 2"/>
</dbReference>